<keyword evidence="5 10" id="KW-0378">Hydrolase</keyword>
<comment type="cofactor">
    <cofactor evidence="10">
        <name>Zn(2+)</name>
        <dbReference type="ChEBI" id="CHEBI:29105"/>
    </cofactor>
    <text evidence="10">Binds 1 zinc ion per subunit.</text>
</comment>
<comment type="similarity">
    <text evidence="10">Belongs to the peptidase M48 family.</text>
</comment>
<dbReference type="Proteomes" id="UP000427373">
    <property type="component" value="Chromosome"/>
</dbReference>
<keyword evidence="3 11" id="KW-0812">Transmembrane</keyword>
<keyword evidence="8 10" id="KW-0482">Metalloprotease</keyword>
<evidence type="ECO:0000256" key="8">
    <source>
        <dbReference type="ARBA" id="ARBA00023049"/>
    </source>
</evidence>
<evidence type="ECO:0000313" key="14">
    <source>
        <dbReference type="Proteomes" id="UP000427373"/>
    </source>
</evidence>
<protein>
    <submittedName>
        <fullName evidence="13">M48 family metalloprotease</fullName>
    </submittedName>
</protein>
<dbReference type="Pfam" id="PF01435">
    <property type="entry name" value="Peptidase_M48"/>
    <property type="match status" value="1"/>
</dbReference>
<evidence type="ECO:0000256" key="11">
    <source>
        <dbReference type="SAM" id="Phobius"/>
    </source>
</evidence>
<name>A0A650CKH2_SULOH</name>
<evidence type="ECO:0000259" key="12">
    <source>
        <dbReference type="Pfam" id="PF01435"/>
    </source>
</evidence>
<evidence type="ECO:0000313" key="13">
    <source>
        <dbReference type="EMBL" id="QGR17967.1"/>
    </source>
</evidence>
<dbReference type="PANTHER" id="PTHR43221">
    <property type="entry name" value="PROTEASE HTPX"/>
    <property type="match status" value="1"/>
</dbReference>
<dbReference type="Gene3D" id="3.30.2010.10">
    <property type="entry name" value="Metalloproteases ('zincins'), catalytic domain"/>
    <property type="match status" value="1"/>
</dbReference>
<evidence type="ECO:0000256" key="2">
    <source>
        <dbReference type="ARBA" id="ARBA00022670"/>
    </source>
</evidence>
<organism evidence="13 14">
    <name type="scientific">Sulfurisphaera ohwakuensis</name>
    <dbReference type="NCBI Taxonomy" id="69656"/>
    <lineage>
        <taxon>Archaea</taxon>
        <taxon>Thermoproteota</taxon>
        <taxon>Thermoprotei</taxon>
        <taxon>Sulfolobales</taxon>
        <taxon>Sulfolobaceae</taxon>
        <taxon>Sulfurisphaera</taxon>
    </lineage>
</organism>
<dbReference type="KEGG" id="soh:D1869_12835"/>
<keyword evidence="6 10" id="KW-0862">Zinc</keyword>
<keyword evidence="4" id="KW-0479">Metal-binding</keyword>
<accession>A0A650CKH2</accession>
<reference evidence="13 14" key="1">
    <citation type="submission" date="2019-10" db="EMBL/GenBank/DDBJ databases">
        <title>Genome Sequences from Six Type Strain Members of the Archaeal Family Sulfolobaceae: Acidianus ambivalens, Acidianus infernus, Metallosphaera prunae, Stygiolobus azoricus, Sulfolobus metallicus, and Sulfurisphaera ohwakuensis.</title>
        <authorList>
            <person name="Counts J.A."/>
            <person name="Kelly R.M."/>
        </authorList>
    </citation>
    <scope>NUCLEOTIDE SEQUENCE [LARGE SCALE GENOMIC DNA]</scope>
    <source>
        <strain evidence="13 14">TA-1</strain>
    </source>
</reference>
<keyword evidence="7 11" id="KW-1133">Transmembrane helix</keyword>
<dbReference type="AlphaFoldDB" id="A0A650CKH2"/>
<evidence type="ECO:0000256" key="1">
    <source>
        <dbReference type="ARBA" id="ARBA00022475"/>
    </source>
</evidence>
<feature type="transmembrane region" description="Helical" evidence="11">
    <location>
        <begin position="89"/>
        <end position="119"/>
    </location>
</feature>
<dbReference type="InterPro" id="IPR001915">
    <property type="entry name" value="Peptidase_M48"/>
</dbReference>
<keyword evidence="1" id="KW-1003">Cell membrane</keyword>
<dbReference type="EMBL" id="CP045484">
    <property type="protein sequence ID" value="QGR17967.1"/>
    <property type="molecule type" value="Genomic_DNA"/>
</dbReference>
<evidence type="ECO:0000256" key="6">
    <source>
        <dbReference type="ARBA" id="ARBA00022833"/>
    </source>
</evidence>
<sequence>MVIVNLIIFAILPLIFIGDRLQLRRLKSLFTIQGIRIFLDNNESVNAYIIGKNLVITKGFLKLDKSEQRAILAHEMSHIVLNHYLKMKIFVAVGLLFSLFLFQFNIVLSLISLILIFLLQKFISKRQEIQADRLAYSIVGDELKLVIKKYGDVESSIFSSHPTINTRLKMLSF</sequence>
<evidence type="ECO:0000256" key="9">
    <source>
        <dbReference type="ARBA" id="ARBA00023136"/>
    </source>
</evidence>
<dbReference type="PANTHER" id="PTHR43221:SF2">
    <property type="entry name" value="PROTEASE HTPX HOMOLOG"/>
    <property type="match status" value="1"/>
</dbReference>
<dbReference type="GO" id="GO:0046872">
    <property type="term" value="F:metal ion binding"/>
    <property type="evidence" value="ECO:0007669"/>
    <property type="project" value="UniProtKB-KW"/>
</dbReference>
<keyword evidence="9 11" id="KW-0472">Membrane</keyword>
<dbReference type="GO" id="GO:0004222">
    <property type="term" value="F:metalloendopeptidase activity"/>
    <property type="evidence" value="ECO:0007669"/>
    <property type="project" value="InterPro"/>
</dbReference>
<keyword evidence="2 10" id="KW-0645">Protease</keyword>
<evidence type="ECO:0000256" key="3">
    <source>
        <dbReference type="ARBA" id="ARBA00022692"/>
    </source>
</evidence>
<proteinExistence type="inferred from homology"/>
<gene>
    <name evidence="13" type="ORF">D1869_12835</name>
</gene>
<evidence type="ECO:0000256" key="7">
    <source>
        <dbReference type="ARBA" id="ARBA00022989"/>
    </source>
</evidence>
<dbReference type="InterPro" id="IPR050083">
    <property type="entry name" value="HtpX_protease"/>
</dbReference>
<evidence type="ECO:0000256" key="10">
    <source>
        <dbReference type="RuleBase" id="RU003983"/>
    </source>
</evidence>
<evidence type="ECO:0000256" key="4">
    <source>
        <dbReference type="ARBA" id="ARBA00022723"/>
    </source>
</evidence>
<keyword evidence="14" id="KW-1185">Reference proteome</keyword>
<dbReference type="GO" id="GO:0006508">
    <property type="term" value="P:proteolysis"/>
    <property type="evidence" value="ECO:0007669"/>
    <property type="project" value="UniProtKB-KW"/>
</dbReference>
<feature type="domain" description="Peptidase M48" evidence="12">
    <location>
        <begin position="40"/>
        <end position="171"/>
    </location>
</feature>
<feature type="transmembrane region" description="Helical" evidence="11">
    <location>
        <begin position="6"/>
        <end position="23"/>
    </location>
</feature>
<evidence type="ECO:0000256" key="5">
    <source>
        <dbReference type="ARBA" id="ARBA00022801"/>
    </source>
</evidence>